<evidence type="ECO:0008006" key="5">
    <source>
        <dbReference type="Google" id="ProtNLM"/>
    </source>
</evidence>
<gene>
    <name evidence="3" type="ORF">FYJ55_01770</name>
</gene>
<evidence type="ECO:0000313" key="3">
    <source>
        <dbReference type="EMBL" id="MSS55668.1"/>
    </source>
</evidence>
<comment type="caution">
    <text evidence="3">The sequence shown here is derived from an EMBL/GenBank/DDBJ whole genome shotgun (WGS) entry which is preliminary data.</text>
</comment>
<sequence>MNLNHTVKVVGSVLLSAVMAGSMMPVTVFAQSNDENPTEKTETVYSVLNSDGSISDTIVSSWLHDEDGINNIKETLNLTDVKNIKSNEKPSKDGNTYTWNAKGNDVYYEGTATKQLPVSVKIRYELDGQEMSAKDMEGKSGHLKLMISFTNNYSEVKNINGKSIVIHPSYLAGGMLNMSTGKFSNVKCESGKIVNDGTNEMLAFANIPGLNETLKSAGLDKVNNQLGISDDVTVEADVNDFDLGSIMVGMTNEIDLASELGEIGSVSELTDGVNQLIEADNQLIDGSKQLYDGTTQLKEQAAPLTGSSNQVRQLSAGAIQLNDGVKALQTGLTAYTNGVDTLAAGSQQLYGIPQGVSQIQTGVSGNLGQGKTNLLDGATQLNEGLKQLEAQVNTLNPNELDTMQSQIQTAMNTLGGMQKTITDDSATLGDLSNSLNTASDAITDITKYNEDLKSDVETLKKDVSDLKDQISNKNKEIDEKNNEIKEQIKLINDQINKINQATKDANSNIDTAYTTAVNALNEAKSATDNVEKQGEIQAAIDKLQQNKPSAGSDVLASLIPESFTVSDIDNLDQYVKNVEKDQNNISELVNKLVGTTSSVTSGLKDAQKTLVGEDGKGGLKKDLSDAQGTLSKMDALLSQYTDPSTPTVKNAKNFKELVTGLQAAAKKLSAGSEGILGGVQQVNAGLTQLQKKSEAGITQVAEGSKTLSSNSATLNGGASALSQATGTLAGQSGTFNEMADGLDTLGKAFETLNSGAKELYEGNEKFKSEGLDQLKEKVDLGVGELETLQSVMDEIKAMNKEYASYSGAPEGATVTSRYVFRTKEESSK</sequence>
<dbReference type="GeneID" id="93158030"/>
<keyword evidence="1" id="KW-0175">Coiled coil</keyword>
<feature type="chain" id="PRO_5026964713" description="Chromosome segregation protein" evidence="2">
    <location>
        <begin position="31"/>
        <end position="828"/>
    </location>
</feature>
<evidence type="ECO:0000313" key="4">
    <source>
        <dbReference type="Proteomes" id="UP000434241"/>
    </source>
</evidence>
<keyword evidence="2" id="KW-0732">Signal</keyword>
<evidence type="ECO:0000256" key="2">
    <source>
        <dbReference type="SAM" id="SignalP"/>
    </source>
</evidence>
<keyword evidence="4" id="KW-1185">Reference proteome</keyword>
<feature type="signal peptide" evidence="2">
    <location>
        <begin position="1"/>
        <end position="30"/>
    </location>
</feature>
<name>A0A6N7VF68_9FIRM</name>
<dbReference type="RefSeq" id="WP_154555374.1">
    <property type="nucleotide sequence ID" value="NZ_VUMR01000005.1"/>
</dbReference>
<proteinExistence type="predicted"/>
<dbReference type="EMBL" id="VUMR01000005">
    <property type="protein sequence ID" value="MSS55668.1"/>
    <property type="molecule type" value="Genomic_DNA"/>
</dbReference>
<evidence type="ECO:0000256" key="1">
    <source>
        <dbReference type="SAM" id="Coils"/>
    </source>
</evidence>
<reference evidence="3 4" key="1">
    <citation type="submission" date="2019-08" db="EMBL/GenBank/DDBJ databases">
        <title>In-depth cultivation of the pig gut microbiome towards novel bacterial diversity and tailored functional studies.</title>
        <authorList>
            <person name="Wylensek D."/>
            <person name="Hitch T.C.A."/>
            <person name="Clavel T."/>
        </authorList>
    </citation>
    <scope>NUCLEOTIDE SEQUENCE [LARGE SCALE GENOMIC DNA]</scope>
    <source>
        <strain evidence="3 4">LKV-472-APC-3</strain>
    </source>
</reference>
<dbReference type="PANTHER" id="PTHR19327">
    <property type="entry name" value="GOLGIN"/>
    <property type="match status" value="1"/>
</dbReference>
<dbReference type="AlphaFoldDB" id="A0A6N7VF68"/>
<dbReference type="GO" id="GO:0031267">
    <property type="term" value="F:small GTPase binding"/>
    <property type="evidence" value="ECO:0007669"/>
    <property type="project" value="TreeGrafter"/>
</dbReference>
<dbReference type="PANTHER" id="PTHR19327:SF0">
    <property type="entry name" value="GOLGIN SUBFAMILY A MEMBER 4"/>
    <property type="match status" value="1"/>
</dbReference>
<dbReference type="Gene3D" id="1.10.287.1490">
    <property type="match status" value="1"/>
</dbReference>
<dbReference type="Proteomes" id="UP000434241">
    <property type="component" value="Unassembled WGS sequence"/>
</dbReference>
<accession>A0A6N7VF68</accession>
<protein>
    <recommendedName>
        <fullName evidence="5">Chromosome segregation protein</fullName>
    </recommendedName>
</protein>
<dbReference type="GO" id="GO:0048193">
    <property type="term" value="P:Golgi vesicle transport"/>
    <property type="evidence" value="ECO:0007669"/>
    <property type="project" value="TreeGrafter"/>
</dbReference>
<organism evidence="3 4">
    <name type="scientific">Holdemanella porci</name>
    <dbReference type="NCBI Taxonomy" id="2652276"/>
    <lineage>
        <taxon>Bacteria</taxon>
        <taxon>Bacillati</taxon>
        <taxon>Bacillota</taxon>
        <taxon>Erysipelotrichia</taxon>
        <taxon>Erysipelotrichales</taxon>
        <taxon>Erysipelotrichaceae</taxon>
        <taxon>Holdemanella</taxon>
    </lineage>
</organism>
<feature type="coiled-coil region" evidence="1">
    <location>
        <begin position="449"/>
        <end position="501"/>
    </location>
</feature>